<evidence type="ECO:0000313" key="1">
    <source>
        <dbReference type="EMBL" id="ESR00678.1"/>
    </source>
</evidence>
<reference evidence="1 2" key="1">
    <citation type="submission" date="2013-07" db="EMBL/GenBank/DDBJ databases">
        <authorList>
            <person name="Schaap P.J."/>
            <person name="Mehboob F."/>
            <person name="Oosterkamp M.J."/>
            <person name="de Vos W.M."/>
            <person name="Stams A.J.M."/>
            <person name="Koehorst J.J."/>
        </authorList>
    </citation>
    <scope>NUCLEOTIDE SEQUENCE [LARGE SCALE GENOMIC DNA]</scope>
    <source>
        <strain evidence="1 2">AW-1</strain>
    </source>
</reference>
<organism evidence="1 2">
    <name type="scientific">Stutzerimonas chloritidismutans AW-1</name>
    <dbReference type="NCBI Taxonomy" id="1263865"/>
    <lineage>
        <taxon>Bacteria</taxon>
        <taxon>Pseudomonadati</taxon>
        <taxon>Pseudomonadota</taxon>
        <taxon>Gammaproteobacteria</taxon>
        <taxon>Pseudomonadales</taxon>
        <taxon>Pseudomonadaceae</taxon>
        <taxon>Stutzerimonas</taxon>
    </lineage>
</organism>
<dbReference type="RefSeq" id="WP_023444240.1">
    <property type="nucleotide sequence ID" value="NZ_AOFQ01000011.1"/>
</dbReference>
<dbReference type="AlphaFoldDB" id="V4QFW7"/>
<proteinExistence type="predicted"/>
<dbReference type="Proteomes" id="UP000017822">
    <property type="component" value="Unassembled WGS sequence"/>
</dbReference>
<feature type="non-terminal residue" evidence="1">
    <location>
        <position position="1"/>
    </location>
</feature>
<gene>
    <name evidence="1" type="ORF">F753_04050</name>
</gene>
<comment type="caution">
    <text evidence="1">The sequence shown here is derived from an EMBL/GenBank/DDBJ whole genome shotgun (WGS) entry which is preliminary data.</text>
</comment>
<accession>V4QFW7</accession>
<protein>
    <submittedName>
        <fullName evidence="1">Uncharacterized protein</fullName>
    </submittedName>
</protein>
<name>V4QFW7_STUCH</name>
<sequence>RFGLAQPSAGWPCASLAHFVGVFLAGVLARSPELCPRPAFGGLGSLQVARFVWEVELELDQKGATPVSSWTRAEALDRGKEKMESVIRWLAWFDYSDRETLADMLGVDANGQSAFFKRLEVSGFVQVEIAPGIRRRIYGLGEAGYEYALMLLPELELKRRRRLPSWVSLVHSFSVQAAIIRRLPEVESIRPEKTLKHLRTVRLPDAILTMKNGEKIALEVELNHKSSARVFNIFLSHLKNIRAEHYDRVLYVFPGEPLCRLYREKFDLAVWPIYRMREGSTRLVLETSRNFDASQVHASNLFAFTVEGLYSL</sequence>
<evidence type="ECO:0000313" key="2">
    <source>
        <dbReference type="Proteomes" id="UP000017822"/>
    </source>
</evidence>
<dbReference type="EMBL" id="AOFQ01000011">
    <property type="protein sequence ID" value="ESR00678.1"/>
    <property type="molecule type" value="Genomic_DNA"/>
</dbReference>